<gene>
    <name evidence="1" type="ORF">RFI_31048</name>
</gene>
<proteinExistence type="predicted"/>
<sequence length="149" mass="17874">TKKNRIFGNTIDVGDFKILTFSFKKLYLQKYEIYSLSFFKKLKKDMYQEWKKAWPTVQNDEIAQRVFTEKRFQKEDRKCRLEKAFFIEVKRAAAEKVKKEILMENIGLLKKCNKSLVDRCSNLNTDGQLEKKKGEFLERLGKFTIEMTY</sequence>
<organism evidence="1 2">
    <name type="scientific">Reticulomyxa filosa</name>
    <dbReference type="NCBI Taxonomy" id="46433"/>
    <lineage>
        <taxon>Eukaryota</taxon>
        <taxon>Sar</taxon>
        <taxon>Rhizaria</taxon>
        <taxon>Retaria</taxon>
        <taxon>Foraminifera</taxon>
        <taxon>Monothalamids</taxon>
        <taxon>Reticulomyxidae</taxon>
        <taxon>Reticulomyxa</taxon>
    </lineage>
</organism>
<reference evidence="1 2" key="1">
    <citation type="journal article" date="2013" name="Curr. Biol.">
        <title>The Genome of the Foraminiferan Reticulomyxa filosa.</title>
        <authorList>
            <person name="Glockner G."/>
            <person name="Hulsmann N."/>
            <person name="Schleicher M."/>
            <person name="Noegel A.A."/>
            <person name="Eichinger L."/>
            <person name="Gallinger C."/>
            <person name="Pawlowski J."/>
            <person name="Sierra R."/>
            <person name="Euteneuer U."/>
            <person name="Pillet L."/>
            <person name="Moustafa A."/>
            <person name="Platzer M."/>
            <person name="Groth M."/>
            <person name="Szafranski K."/>
            <person name="Schliwa M."/>
        </authorList>
    </citation>
    <scope>NUCLEOTIDE SEQUENCE [LARGE SCALE GENOMIC DNA]</scope>
</reference>
<dbReference type="Proteomes" id="UP000023152">
    <property type="component" value="Unassembled WGS sequence"/>
</dbReference>
<keyword evidence="2" id="KW-1185">Reference proteome</keyword>
<dbReference type="AlphaFoldDB" id="X6LWP5"/>
<feature type="non-terminal residue" evidence="1">
    <location>
        <position position="1"/>
    </location>
</feature>
<protein>
    <submittedName>
        <fullName evidence="1">Uncharacterized protein</fullName>
    </submittedName>
</protein>
<evidence type="ECO:0000313" key="2">
    <source>
        <dbReference type="Proteomes" id="UP000023152"/>
    </source>
</evidence>
<evidence type="ECO:0000313" key="1">
    <source>
        <dbReference type="EMBL" id="ETO06348.1"/>
    </source>
</evidence>
<dbReference type="EMBL" id="ASPP01027214">
    <property type="protein sequence ID" value="ETO06348.1"/>
    <property type="molecule type" value="Genomic_DNA"/>
</dbReference>
<accession>X6LWP5</accession>
<comment type="caution">
    <text evidence="1">The sequence shown here is derived from an EMBL/GenBank/DDBJ whole genome shotgun (WGS) entry which is preliminary data.</text>
</comment>
<name>X6LWP5_RETFI</name>